<evidence type="ECO:0000313" key="9">
    <source>
        <dbReference type="Proteomes" id="UP000184465"/>
    </source>
</evidence>
<feature type="active site" description="Charge relay system" evidence="5">
    <location>
        <position position="167"/>
    </location>
</feature>
<dbReference type="InterPro" id="IPR000209">
    <property type="entry name" value="Peptidase_S8/S53_dom"/>
</dbReference>
<dbReference type="InterPro" id="IPR023827">
    <property type="entry name" value="Peptidase_S8_Asp-AS"/>
</dbReference>
<evidence type="ECO:0000256" key="4">
    <source>
        <dbReference type="ARBA" id="ARBA00022825"/>
    </source>
</evidence>
<dbReference type="RefSeq" id="WP_073147362.1">
    <property type="nucleotide sequence ID" value="NZ_FRAG01000007.1"/>
</dbReference>
<dbReference type="GO" id="GO:0006508">
    <property type="term" value="P:proteolysis"/>
    <property type="evidence" value="ECO:0007669"/>
    <property type="project" value="UniProtKB-KW"/>
</dbReference>
<dbReference type="PROSITE" id="PS51892">
    <property type="entry name" value="SUBTILASE"/>
    <property type="match status" value="1"/>
</dbReference>
<dbReference type="STRING" id="1121301.SAMN02745912_00879"/>
<dbReference type="PROSITE" id="PS51450">
    <property type="entry name" value="LRR"/>
    <property type="match status" value="1"/>
</dbReference>
<dbReference type="EMBL" id="FRAG01000007">
    <property type="protein sequence ID" value="SHJ73035.1"/>
    <property type="molecule type" value="Genomic_DNA"/>
</dbReference>
<dbReference type="Gene3D" id="3.80.10.10">
    <property type="entry name" value="Ribonuclease Inhibitor"/>
    <property type="match status" value="1"/>
</dbReference>
<dbReference type="AlphaFoldDB" id="A0A1M6LPC6"/>
<dbReference type="InterPro" id="IPR023828">
    <property type="entry name" value="Peptidase_S8_Ser-AS"/>
</dbReference>
<dbReference type="InterPro" id="IPR032675">
    <property type="entry name" value="LRR_dom_sf"/>
</dbReference>
<dbReference type="PANTHER" id="PTHR43806">
    <property type="entry name" value="PEPTIDASE S8"/>
    <property type="match status" value="1"/>
</dbReference>
<dbReference type="InterPro" id="IPR001611">
    <property type="entry name" value="Leu-rich_rpt"/>
</dbReference>
<keyword evidence="2 5" id="KW-0645">Protease</keyword>
<dbReference type="Gene3D" id="2.60.40.1080">
    <property type="match status" value="1"/>
</dbReference>
<accession>A0A1M6LPC6</accession>
<sequence length="741" mass="82802">MSNKFLIFILSMTLITSTFVVSTQECFAEDLKDKPSYLKDEVIVKYKSGFRKMLLIDEREKFSLRSKRVLKEDDIELLKIEGSQDVEDVVEELRKNPEVEYVQPNYIYYRRSSMLLDELYPKQWGLNNTEQLVENDYGYQDVDIDAPEAWNAMENLKLDEVVVAIIDDGVDISHPDLEQIIWTNENEIPNNGIDDDANGYIDDIYGWDFINNDNTVFDSVEEDWHATHLSGIIAAVHNDIGIRGIAPNAKIMSLKIFGLDGATTMQIIEAINYTKMMDIKVSNNSWGGPPQADDYLLNNAIKNSEMLFVAAAGNDGLDNDIYGDSPSGLDAENILSVAAVDKKGNLWENSNYGFTLVDVGAPGEDIWSTITPYIGNDYYACWSGTSMATPFATGIAAVIFGYDKDLTPIEVKKIIMETGVELDDLAGKTVTGKMVNLNSALKALTKQDDIITFTDKNLERIIRKHISKENGDLLQSDVANIKSLDASNSSIESLEGLQYITNLTSIDLNNNELNDIDVLKDLANLTSVKLNKNPLKASAIGVIDTLKEKNIKVDYDIINLDKKSITLDIGKENTGEKLNAVILSNEPVDQNIAWTSSNEKIVKVDDTGKVTGVAEGIASITAKVNEGKEAASCIVFITSDEVFEWKEKVIEEKNKPWTVTFNLKLNRNLVNKEVLYITDEYGEVIDAVLDSSGDKKVVITPKEDYKGLSPYYLFISRDLESESRAKLPKSIRMKFILNTKK</sequence>
<dbReference type="SUPFAM" id="SSF52058">
    <property type="entry name" value="L domain-like"/>
    <property type="match status" value="1"/>
</dbReference>
<dbReference type="GO" id="GO:0004252">
    <property type="term" value="F:serine-type endopeptidase activity"/>
    <property type="evidence" value="ECO:0007669"/>
    <property type="project" value="UniProtKB-UniRule"/>
</dbReference>
<dbReference type="PROSITE" id="PS00136">
    <property type="entry name" value="SUBTILASE_ASP"/>
    <property type="match status" value="1"/>
</dbReference>
<dbReference type="Proteomes" id="UP000184465">
    <property type="component" value="Unassembled WGS sequence"/>
</dbReference>
<evidence type="ECO:0000256" key="3">
    <source>
        <dbReference type="ARBA" id="ARBA00022801"/>
    </source>
</evidence>
<evidence type="ECO:0000256" key="6">
    <source>
        <dbReference type="RuleBase" id="RU003355"/>
    </source>
</evidence>
<dbReference type="CDD" id="cd07473">
    <property type="entry name" value="Peptidases_S8_Subtilisin_like"/>
    <property type="match status" value="1"/>
</dbReference>
<evidence type="ECO:0000256" key="5">
    <source>
        <dbReference type="PROSITE-ProRule" id="PRU01240"/>
    </source>
</evidence>
<dbReference type="OrthoDB" id="9762689at2"/>
<feature type="active site" description="Charge relay system" evidence="5">
    <location>
        <position position="386"/>
    </location>
</feature>
<dbReference type="InterPro" id="IPR036852">
    <property type="entry name" value="Peptidase_S8/S53_dom_sf"/>
</dbReference>
<dbReference type="SUPFAM" id="SSF49373">
    <property type="entry name" value="Invasin/intimin cell-adhesion fragments"/>
    <property type="match status" value="1"/>
</dbReference>
<dbReference type="PROSITE" id="PS00138">
    <property type="entry name" value="SUBTILASE_SER"/>
    <property type="match status" value="1"/>
</dbReference>
<feature type="domain" description="BIG2" evidence="7">
    <location>
        <begin position="554"/>
        <end position="634"/>
    </location>
</feature>
<dbReference type="InterPro" id="IPR054399">
    <property type="entry name" value="Fervidolysin-like_N_prodom"/>
</dbReference>
<evidence type="ECO:0000256" key="1">
    <source>
        <dbReference type="ARBA" id="ARBA00011073"/>
    </source>
</evidence>
<evidence type="ECO:0000259" key="7">
    <source>
        <dbReference type="SMART" id="SM00635"/>
    </source>
</evidence>
<keyword evidence="4 5" id="KW-0720">Serine protease</keyword>
<keyword evidence="3 5" id="KW-0378">Hydrolase</keyword>
<dbReference type="Pfam" id="PF02368">
    <property type="entry name" value="Big_2"/>
    <property type="match status" value="1"/>
</dbReference>
<dbReference type="Gene3D" id="3.40.50.200">
    <property type="entry name" value="Peptidase S8/S53 domain"/>
    <property type="match status" value="1"/>
</dbReference>
<feature type="active site" description="Charge relay system" evidence="5">
    <location>
        <position position="225"/>
    </location>
</feature>
<dbReference type="InterPro" id="IPR015500">
    <property type="entry name" value="Peptidase_S8_subtilisin-rel"/>
</dbReference>
<dbReference type="PANTHER" id="PTHR43806:SF11">
    <property type="entry name" value="CEREVISIN-RELATED"/>
    <property type="match status" value="1"/>
</dbReference>
<proteinExistence type="inferred from homology"/>
<reference evidence="8 9" key="1">
    <citation type="submission" date="2016-11" db="EMBL/GenBank/DDBJ databases">
        <authorList>
            <person name="Jaros S."/>
            <person name="Januszkiewicz K."/>
            <person name="Wedrychowicz H."/>
        </authorList>
    </citation>
    <scope>NUCLEOTIDE SEQUENCE [LARGE SCALE GENOMIC DNA]</scope>
    <source>
        <strain evidence="8 9">DSM 15212</strain>
    </source>
</reference>
<evidence type="ECO:0000313" key="8">
    <source>
        <dbReference type="EMBL" id="SHJ73035.1"/>
    </source>
</evidence>
<gene>
    <name evidence="8" type="ORF">SAMN02745912_00879</name>
</gene>
<dbReference type="SUPFAM" id="SSF52743">
    <property type="entry name" value="Subtilisin-like"/>
    <property type="match status" value="1"/>
</dbReference>
<comment type="similarity">
    <text evidence="1 5 6">Belongs to the peptidase S8 family.</text>
</comment>
<dbReference type="Pfam" id="PF22148">
    <property type="entry name" value="Fervidolysin_NPro-like"/>
    <property type="match status" value="1"/>
</dbReference>
<dbReference type="InterPro" id="IPR050131">
    <property type="entry name" value="Peptidase_S8_subtilisin-like"/>
</dbReference>
<keyword evidence="9" id="KW-1185">Reference proteome</keyword>
<organism evidence="8 9">
    <name type="scientific">Paramaledivibacter caminithermalis (strain DSM 15212 / CIP 107654 / DViRD3)</name>
    <name type="common">Clostridium caminithermale</name>
    <dbReference type="NCBI Taxonomy" id="1121301"/>
    <lineage>
        <taxon>Bacteria</taxon>
        <taxon>Bacillati</taxon>
        <taxon>Bacillota</taxon>
        <taxon>Clostridia</taxon>
        <taxon>Peptostreptococcales</taxon>
        <taxon>Caminicellaceae</taxon>
        <taxon>Paramaledivibacter</taxon>
    </lineage>
</organism>
<dbReference type="SMART" id="SM00635">
    <property type="entry name" value="BID_2"/>
    <property type="match status" value="1"/>
</dbReference>
<name>A0A1M6LPC6_PARC5</name>
<evidence type="ECO:0000256" key="2">
    <source>
        <dbReference type="ARBA" id="ARBA00022670"/>
    </source>
</evidence>
<dbReference type="InterPro" id="IPR003343">
    <property type="entry name" value="Big_2"/>
</dbReference>
<dbReference type="Pfam" id="PF00082">
    <property type="entry name" value="Peptidase_S8"/>
    <property type="match status" value="1"/>
</dbReference>
<protein>
    <submittedName>
        <fullName evidence="8">Ig-like domain (Group 2)</fullName>
    </submittedName>
</protein>
<dbReference type="InterPro" id="IPR008964">
    <property type="entry name" value="Invasin/intimin_cell_adhesion"/>
</dbReference>
<dbReference type="PRINTS" id="PR00723">
    <property type="entry name" value="SUBTILISIN"/>
</dbReference>
<dbReference type="InterPro" id="IPR034204">
    <property type="entry name" value="PfSUB1-like_cat_dom"/>
</dbReference>